<proteinExistence type="predicted"/>
<evidence type="ECO:0000313" key="1">
    <source>
        <dbReference type="EMBL" id="CAG2069555.1"/>
    </source>
</evidence>
<dbReference type="Proteomes" id="UP001153148">
    <property type="component" value="Unassembled WGS sequence"/>
</dbReference>
<organism evidence="1 2">
    <name type="scientific">Timema podura</name>
    <name type="common">Walking stick</name>
    <dbReference type="NCBI Taxonomy" id="61482"/>
    <lineage>
        <taxon>Eukaryota</taxon>
        <taxon>Metazoa</taxon>
        <taxon>Ecdysozoa</taxon>
        <taxon>Arthropoda</taxon>
        <taxon>Hexapoda</taxon>
        <taxon>Insecta</taxon>
        <taxon>Pterygota</taxon>
        <taxon>Neoptera</taxon>
        <taxon>Polyneoptera</taxon>
        <taxon>Phasmatodea</taxon>
        <taxon>Timematodea</taxon>
        <taxon>Timematoidea</taxon>
        <taxon>Timematidae</taxon>
        <taxon>Timema</taxon>
    </lineage>
</organism>
<dbReference type="Gene3D" id="1.25.40.10">
    <property type="entry name" value="Tetratricopeptide repeat domain"/>
    <property type="match status" value="1"/>
</dbReference>
<evidence type="ECO:0000313" key="2">
    <source>
        <dbReference type="Proteomes" id="UP001153148"/>
    </source>
</evidence>
<comment type="caution">
    <text evidence="1">The sequence shown here is derived from an EMBL/GenBank/DDBJ whole genome shotgun (WGS) entry which is preliminary data.</text>
</comment>
<keyword evidence="2" id="KW-1185">Reference proteome</keyword>
<gene>
    <name evidence="1" type="ORF">TPAB3V08_LOCUS16497</name>
</gene>
<dbReference type="InterPro" id="IPR011990">
    <property type="entry name" value="TPR-like_helical_dom_sf"/>
</dbReference>
<accession>A0ABN7PUB4</accession>
<dbReference type="EMBL" id="CAJPIN010151125">
    <property type="protein sequence ID" value="CAG2069555.1"/>
    <property type="molecule type" value="Genomic_DNA"/>
</dbReference>
<feature type="non-terminal residue" evidence="1">
    <location>
        <position position="172"/>
    </location>
</feature>
<sequence length="172" mass="19395">MALMAECQKKVQVKFHRNIIRKKLQAYGIRKAVRMNHVENQALELLRRRDWSRAAELFDQLLGPALGNDVSQEKLITLLLGRSECCSELGHHDVVVSDCRRIIKLHGVGNHGGRARRRLVHALFSMRRFAEAEAAAREWLITGRGDCGLGASLNHLSEAWPKLQSSVRGLAQ</sequence>
<reference evidence="1" key="1">
    <citation type="submission" date="2021-03" db="EMBL/GenBank/DDBJ databases">
        <authorList>
            <person name="Tran Van P."/>
        </authorList>
    </citation>
    <scope>NUCLEOTIDE SEQUENCE</scope>
</reference>
<protein>
    <submittedName>
        <fullName evidence="1">Uncharacterized protein</fullName>
    </submittedName>
</protein>
<name>A0ABN7PUB4_TIMPD</name>
<dbReference type="SUPFAM" id="SSF48452">
    <property type="entry name" value="TPR-like"/>
    <property type="match status" value="1"/>
</dbReference>